<keyword evidence="4" id="KW-1185">Reference proteome</keyword>
<keyword evidence="2" id="KW-0732">Signal</keyword>
<accession>A0ABT9H4E0</accession>
<dbReference type="PROSITE" id="PS51257">
    <property type="entry name" value="PROKAR_LIPOPROTEIN"/>
    <property type="match status" value="1"/>
</dbReference>
<name>A0ABT9H4E0_9SPHN</name>
<evidence type="ECO:0000256" key="2">
    <source>
        <dbReference type="SAM" id="SignalP"/>
    </source>
</evidence>
<evidence type="ECO:0000313" key="4">
    <source>
        <dbReference type="Proteomes" id="UP001235664"/>
    </source>
</evidence>
<feature type="signal peptide" evidence="2">
    <location>
        <begin position="1"/>
        <end position="19"/>
    </location>
</feature>
<comment type="caution">
    <text evidence="3">The sequence shown here is derived from an EMBL/GenBank/DDBJ whole genome shotgun (WGS) entry which is preliminary data.</text>
</comment>
<gene>
    <name evidence="3" type="ORF">Q9K01_00860</name>
</gene>
<feature type="compositionally biased region" description="Low complexity" evidence="1">
    <location>
        <begin position="84"/>
        <end position="100"/>
    </location>
</feature>
<dbReference type="RefSeq" id="WP_305928324.1">
    <property type="nucleotide sequence ID" value="NZ_JAVAIL010000001.1"/>
</dbReference>
<organism evidence="3 4">
    <name type="scientific">Qipengyuania benthica</name>
    <dbReference type="NCBI Taxonomy" id="3067651"/>
    <lineage>
        <taxon>Bacteria</taxon>
        <taxon>Pseudomonadati</taxon>
        <taxon>Pseudomonadota</taxon>
        <taxon>Alphaproteobacteria</taxon>
        <taxon>Sphingomonadales</taxon>
        <taxon>Erythrobacteraceae</taxon>
        <taxon>Qipengyuania</taxon>
    </lineage>
</organism>
<proteinExistence type="predicted"/>
<sequence>MKTRFALVGAATLATLTLAACGDTEDASMESQADTVEIPANEALEGVYDEPVMDPQADYVESEPVTTTAPAVAAEEQEIEEASENAAANAAAAADAMIEE</sequence>
<dbReference type="EMBL" id="JAVAIL010000001">
    <property type="protein sequence ID" value="MDP4538176.1"/>
    <property type="molecule type" value="Genomic_DNA"/>
</dbReference>
<feature type="chain" id="PRO_5046942571" evidence="2">
    <location>
        <begin position="20"/>
        <end position="100"/>
    </location>
</feature>
<dbReference type="Proteomes" id="UP001235664">
    <property type="component" value="Unassembled WGS sequence"/>
</dbReference>
<evidence type="ECO:0000313" key="3">
    <source>
        <dbReference type="EMBL" id="MDP4538176.1"/>
    </source>
</evidence>
<feature type="region of interest" description="Disordered" evidence="1">
    <location>
        <begin position="78"/>
        <end position="100"/>
    </location>
</feature>
<protein>
    <submittedName>
        <fullName evidence="3">Uncharacterized protein</fullName>
    </submittedName>
</protein>
<evidence type="ECO:0000256" key="1">
    <source>
        <dbReference type="SAM" id="MobiDB-lite"/>
    </source>
</evidence>
<reference evidence="3 4" key="1">
    <citation type="submission" date="2023-08" db="EMBL/GenBank/DDBJ databases">
        <title>genomic of DY56.</title>
        <authorList>
            <person name="Wang Y."/>
        </authorList>
    </citation>
    <scope>NUCLEOTIDE SEQUENCE [LARGE SCALE GENOMIC DNA]</scope>
    <source>
        <strain evidence="3 4">DY56-A-20</strain>
    </source>
</reference>